<evidence type="ECO:0000313" key="4">
    <source>
        <dbReference type="EMBL" id="SEH10344.1"/>
    </source>
</evidence>
<feature type="compositionally biased region" description="Basic and acidic residues" evidence="1">
    <location>
        <begin position="1"/>
        <end position="10"/>
    </location>
</feature>
<dbReference type="EMBL" id="FNWJ01000001">
    <property type="protein sequence ID" value="SEH10344.1"/>
    <property type="molecule type" value="Genomic_DNA"/>
</dbReference>
<dbReference type="GO" id="GO:0052621">
    <property type="term" value="F:diguanylate cyclase activity"/>
    <property type="evidence" value="ECO:0007669"/>
    <property type="project" value="TreeGrafter"/>
</dbReference>
<dbReference type="GO" id="GO:0005886">
    <property type="term" value="C:plasma membrane"/>
    <property type="evidence" value="ECO:0007669"/>
    <property type="project" value="TreeGrafter"/>
</dbReference>
<keyword evidence="2" id="KW-0472">Membrane</keyword>
<proteinExistence type="predicted"/>
<evidence type="ECO:0000313" key="5">
    <source>
        <dbReference type="Proteomes" id="UP000222056"/>
    </source>
</evidence>
<keyword evidence="5" id="KW-1185">Reference proteome</keyword>
<keyword evidence="2" id="KW-0812">Transmembrane</keyword>
<feature type="transmembrane region" description="Helical" evidence="2">
    <location>
        <begin position="98"/>
        <end position="118"/>
    </location>
</feature>
<dbReference type="InterPro" id="IPR029787">
    <property type="entry name" value="Nucleotide_cyclase"/>
</dbReference>
<reference evidence="5" key="1">
    <citation type="submission" date="2016-10" db="EMBL/GenBank/DDBJ databases">
        <authorList>
            <person name="Varghese N."/>
            <person name="Submissions S."/>
        </authorList>
    </citation>
    <scope>NUCLEOTIDE SEQUENCE [LARGE SCALE GENOMIC DNA]</scope>
    <source>
        <strain evidence="5">ATCC 35263</strain>
    </source>
</reference>
<keyword evidence="2" id="KW-1133">Transmembrane helix</keyword>
<dbReference type="FunFam" id="3.30.70.270:FF:000001">
    <property type="entry name" value="Diguanylate cyclase domain protein"/>
    <property type="match status" value="1"/>
</dbReference>
<dbReference type="OrthoDB" id="23692at2"/>
<accession>A0A1H6FKM4</accession>
<sequence>MPASQRERDNLATPKTTDPPSHPVATPGAGIGEELRRERLFDIEGRIARHRRRTFAVLAVALLLSTPELGAWWLVPFCATVIAFPLCERAMRRSRKPYAWAAIGWAVSPLAISVAVALTGAAESPGTPWLALPAISLAARFERRGVILGTAYIYLLLLASTFAIDPQAVIDRPSRVIFPAALVLGAVMLSTATVESDRKHRREALFDPLTGLLNRNALRLRLDQLANDARTPGGGRALAFAIGDIDHFKRVNDEFGHVVGDELLRTVATTMRSVLRGGDELFRIGGEEFVVLLPLADRERAVAVCERLREAVSQARSPSGIGVTISFGVTVVRGTPPPLEALVAAADEALYRAKREGRNRVEVAGSRERAQVAGESSN</sequence>
<feature type="domain" description="GGDEF" evidence="3">
    <location>
        <begin position="236"/>
        <end position="366"/>
    </location>
</feature>
<feature type="region of interest" description="Disordered" evidence="1">
    <location>
        <begin position="1"/>
        <end position="29"/>
    </location>
</feature>
<dbReference type="GO" id="GO:1902201">
    <property type="term" value="P:negative regulation of bacterial-type flagellum-dependent cell motility"/>
    <property type="evidence" value="ECO:0007669"/>
    <property type="project" value="TreeGrafter"/>
</dbReference>
<dbReference type="InterPro" id="IPR000160">
    <property type="entry name" value="GGDEF_dom"/>
</dbReference>
<feature type="transmembrane region" description="Helical" evidence="2">
    <location>
        <begin position="55"/>
        <end position="86"/>
    </location>
</feature>
<dbReference type="RefSeq" id="WP_143038503.1">
    <property type="nucleotide sequence ID" value="NZ_FNWJ01000001.1"/>
</dbReference>
<name>A0A1H6FKM4_THEAL</name>
<evidence type="ECO:0000259" key="3">
    <source>
        <dbReference type="PROSITE" id="PS50887"/>
    </source>
</evidence>
<dbReference type="SMART" id="SM00267">
    <property type="entry name" value="GGDEF"/>
    <property type="match status" value="1"/>
</dbReference>
<dbReference type="InterPro" id="IPR043128">
    <property type="entry name" value="Rev_trsase/Diguanyl_cyclase"/>
</dbReference>
<dbReference type="PANTHER" id="PTHR45138">
    <property type="entry name" value="REGULATORY COMPONENTS OF SENSORY TRANSDUCTION SYSTEM"/>
    <property type="match status" value="1"/>
</dbReference>
<organism evidence="4 5">
    <name type="scientific">Thermoleophilum album</name>
    <dbReference type="NCBI Taxonomy" id="29539"/>
    <lineage>
        <taxon>Bacteria</taxon>
        <taxon>Bacillati</taxon>
        <taxon>Actinomycetota</taxon>
        <taxon>Thermoleophilia</taxon>
        <taxon>Thermoleophilales</taxon>
        <taxon>Thermoleophilaceae</taxon>
        <taxon>Thermoleophilum</taxon>
    </lineage>
</organism>
<dbReference type="PANTHER" id="PTHR45138:SF9">
    <property type="entry name" value="DIGUANYLATE CYCLASE DGCM-RELATED"/>
    <property type="match status" value="1"/>
</dbReference>
<dbReference type="STRING" id="29539.SAMN02745716_0193"/>
<dbReference type="SUPFAM" id="SSF55073">
    <property type="entry name" value="Nucleotide cyclase"/>
    <property type="match status" value="1"/>
</dbReference>
<gene>
    <name evidence="4" type="ORF">SAMN02745716_0193</name>
</gene>
<dbReference type="CDD" id="cd01949">
    <property type="entry name" value="GGDEF"/>
    <property type="match status" value="1"/>
</dbReference>
<evidence type="ECO:0000256" key="1">
    <source>
        <dbReference type="SAM" id="MobiDB-lite"/>
    </source>
</evidence>
<dbReference type="Pfam" id="PF00990">
    <property type="entry name" value="GGDEF"/>
    <property type="match status" value="1"/>
</dbReference>
<dbReference type="NCBIfam" id="TIGR00254">
    <property type="entry name" value="GGDEF"/>
    <property type="match status" value="1"/>
</dbReference>
<protein>
    <submittedName>
        <fullName evidence="4">Diguanylate cyclase (GGDEF) domain-containing protein</fullName>
    </submittedName>
</protein>
<dbReference type="PROSITE" id="PS50887">
    <property type="entry name" value="GGDEF"/>
    <property type="match status" value="1"/>
</dbReference>
<dbReference type="Proteomes" id="UP000222056">
    <property type="component" value="Unassembled WGS sequence"/>
</dbReference>
<dbReference type="Gene3D" id="3.30.70.270">
    <property type="match status" value="1"/>
</dbReference>
<dbReference type="InterPro" id="IPR050469">
    <property type="entry name" value="Diguanylate_Cyclase"/>
</dbReference>
<evidence type="ECO:0000256" key="2">
    <source>
        <dbReference type="SAM" id="Phobius"/>
    </source>
</evidence>
<feature type="transmembrane region" description="Helical" evidence="2">
    <location>
        <begin position="176"/>
        <end position="194"/>
    </location>
</feature>
<dbReference type="AlphaFoldDB" id="A0A1H6FKM4"/>
<feature type="transmembrane region" description="Helical" evidence="2">
    <location>
        <begin position="145"/>
        <end position="164"/>
    </location>
</feature>
<dbReference type="GO" id="GO:0043709">
    <property type="term" value="P:cell adhesion involved in single-species biofilm formation"/>
    <property type="evidence" value="ECO:0007669"/>
    <property type="project" value="TreeGrafter"/>
</dbReference>